<dbReference type="Gene3D" id="2.60.120.260">
    <property type="entry name" value="Galactose-binding domain-like"/>
    <property type="match status" value="1"/>
</dbReference>
<keyword evidence="5" id="KW-0175">Coiled coil</keyword>
<keyword evidence="2 6" id="KW-0812">Transmembrane</keyword>
<dbReference type="GO" id="GO:0016020">
    <property type="term" value="C:membrane"/>
    <property type="evidence" value="ECO:0007669"/>
    <property type="project" value="UniProtKB-SubCell"/>
</dbReference>
<dbReference type="PANTHER" id="PTHR12911:SF8">
    <property type="entry name" value="KLAROID PROTEIN-RELATED"/>
    <property type="match status" value="1"/>
</dbReference>
<dbReference type="GO" id="GO:0005635">
    <property type="term" value="C:nuclear envelope"/>
    <property type="evidence" value="ECO:0007669"/>
    <property type="project" value="TreeGrafter"/>
</dbReference>
<evidence type="ECO:0000256" key="1">
    <source>
        <dbReference type="ARBA" id="ARBA00004370"/>
    </source>
</evidence>
<dbReference type="Proteomes" id="UP000716291">
    <property type="component" value="Unassembled WGS sequence"/>
</dbReference>
<feature type="domain" description="SUN" evidence="7">
    <location>
        <begin position="498"/>
        <end position="663"/>
    </location>
</feature>
<reference evidence="8" key="1">
    <citation type="journal article" date="2020" name="Microb. Genom.">
        <title>Genetic diversity of clinical and environmental Mucorales isolates obtained from an investigation of mucormycosis cases among solid organ transplant recipients.</title>
        <authorList>
            <person name="Nguyen M.H."/>
            <person name="Kaul D."/>
            <person name="Muto C."/>
            <person name="Cheng S.J."/>
            <person name="Richter R.A."/>
            <person name="Bruno V.M."/>
            <person name="Liu G."/>
            <person name="Beyhan S."/>
            <person name="Sundermann A.J."/>
            <person name="Mounaud S."/>
            <person name="Pasculle A.W."/>
            <person name="Nierman W.C."/>
            <person name="Driscoll E."/>
            <person name="Cumbie R."/>
            <person name="Clancy C.J."/>
            <person name="Dupont C.L."/>
        </authorList>
    </citation>
    <scope>NUCLEOTIDE SEQUENCE</scope>
    <source>
        <strain evidence="8">GL11</strain>
    </source>
</reference>
<dbReference type="GO" id="GO:0043495">
    <property type="term" value="F:protein-membrane adaptor activity"/>
    <property type="evidence" value="ECO:0007669"/>
    <property type="project" value="TreeGrafter"/>
</dbReference>
<dbReference type="InterPro" id="IPR045119">
    <property type="entry name" value="SUN1-5"/>
</dbReference>
<organism evidence="8 9">
    <name type="scientific">Rhizopus oryzae</name>
    <name type="common">Mucormycosis agent</name>
    <name type="synonym">Rhizopus arrhizus var. delemar</name>
    <dbReference type="NCBI Taxonomy" id="64495"/>
    <lineage>
        <taxon>Eukaryota</taxon>
        <taxon>Fungi</taxon>
        <taxon>Fungi incertae sedis</taxon>
        <taxon>Mucoromycota</taxon>
        <taxon>Mucoromycotina</taxon>
        <taxon>Mucoromycetes</taxon>
        <taxon>Mucorales</taxon>
        <taxon>Mucorineae</taxon>
        <taxon>Rhizopodaceae</taxon>
        <taxon>Rhizopus</taxon>
    </lineage>
</organism>
<feature type="coiled-coil region" evidence="5">
    <location>
        <begin position="123"/>
        <end position="169"/>
    </location>
</feature>
<sequence>MSDTPYRYNHSLSPNKEKYLGELRDTSVNIASAISSASRYGSPHYFTRSKSTSSVSHSPKVVDCLDIRNINHEAIKNDMELKTRLGISKKPYAFNAHPDDDTSIDEGYEDFDAYDELELMVNHPELEEAMRRMIQQREQLEQMEEQLLAQHKQQRKNQFNNESQQEDQEQLEGSLIRYYASKWLEFIIFIFFMIYWIIKEPIIRTVTFFTMIVSSLLVAPAIFVWSKLFDQWTPNNELRKRITSLSTGLLFVYLAYLAYPRVQPYIPTYHWTHTTVSPPTADLTNIIRHISRWEERVNQLSDKQVRHEALYSDLSSKMNSELQSIRNQIKQSTSNLIQKISSQQNNIEGINSQLEQSTLNLLQRMSNQQGDIEAIANQLEQSTTNFLQKFTNQQGDIENLSNQHSNIANRYNDVANQYDGLANQHSNLANEHSNIINQQEALVQKLNEIEKMLSSVEWGQSQGSWPELTRQEIQKYITDKVNQFIPHETADFALESRGARVIHTMTSKTFQPMKPWLQHIRRMIGVSSRLQTIPEMALQPQTYPGECWSMEGASGTLAILLSQPVHLESITIEYPTPEIMSFNMSTAPKNIQILGIKDFKYHPESTVSLGLVQYDVDKNQAIQNFLLDSNDDVFEAVIIKVLSNWGNLLHTDLYRVRLHGAPPV</sequence>
<dbReference type="AlphaFoldDB" id="A0A9P6XIZ1"/>
<keyword evidence="9" id="KW-1185">Reference proteome</keyword>
<evidence type="ECO:0000313" key="8">
    <source>
        <dbReference type="EMBL" id="KAG1314938.1"/>
    </source>
</evidence>
<comment type="subcellular location">
    <subcellularLocation>
        <location evidence="1">Membrane</location>
    </subcellularLocation>
</comment>
<evidence type="ECO:0000313" key="9">
    <source>
        <dbReference type="Proteomes" id="UP000716291"/>
    </source>
</evidence>
<keyword evidence="3 6" id="KW-1133">Transmembrane helix</keyword>
<dbReference type="InterPro" id="IPR012919">
    <property type="entry name" value="SUN_dom"/>
</dbReference>
<dbReference type="EMBL" id="JAANQT010000076">
    <property type="protein sequence ID" value="KAG1314938.1"/>
    <property type="molecule type" value="Genomic_DNA"/>
</dbReference>
<evidence type="ECO:0000256" key="2">
    <source>
        <dbReference type="ARBA" id="ARBA00022692"/>
    </source>
</evidence>
<evidence type="ECO:0000256" key="6">
    <source>
        <dbReference type="SAM" id="Phobius"/>
    </source>
</evidence>
<protein>
    <recommendedName>
        <fullName evidence="7">SUN domain-containing protein</fullName>
    </recommendedName>
</protein>
<gene>
    <name evidence="8" type="ORF">G6F64_001070</name>
</gene>
<evidence type="ECO:0000259" key="7">
    <source>
        <dbReference type="PROSITE" id="PS51469"/>
    </source>
</evidence>
<evidence type="ECO:0000256" key="3">
    <source>
        <dbReference type="ARBA" id="ARBA00022989"/>
    </source>
</evidence>
<evidence type="ECO:0000256" key="4">
    <source>
        <dbReference type="ARBA" id="ARBA00023136"/>
    </source>
</evidence>
<dbReference type="Pfam" id="PF07738">
    <property type="entry name" value="Sad1_UNC"/>
    <property type="match status" value="1"/>
</dbReference>
<feature type="transmembrane region" description="Helical" evidence="6">
    <location>
        <begin position="241"/>
        <end position="259"/>
    </location>
</feature>
<dbReference type="PANTHER" id="PTHR12911">
    <property type="entry name" value="SAD1/UNC-84-LIKE PROTEIN-RELATED"/>
    <property type="match status" value="1"/>
</dbReference>
<keyword evidence="4 6" id="KW-0472">Membrane</keyword>
<accession>A0A9P6XIZ1</accession>
<feature type="transmembrane region" description="Helical" evidence="6">
    <location>
        <begin position="204"/>
        <end position="229"/>
    </location>
</feature>
<comment type="caution">
    <text evidence="8">The sequence shown here is derived from an EMBL/GenBank/DDBJ whole genome shotgun (WGS) entry which is preliminary data.</text>
</comment>
<dbReference type="PROSITE" id="PS51469">
    <property type="entry name" value="SUN"/>
    <property type="match status" value="1"/>
</dbReference>
<feature type="transmembrane region" description="Helical" evidence="6">
    <location>
        <begin position="179"/>
        <end position="198"/>
    </location>
</feature>
<name>A0A9P6XIZ1_RHIOR</name>
<evidence type="ECO:0000256" key="5">
    <source>
        <dbReference type="SAM" id="Coils"/>
    </source>
</evidence>
<proteinExistence type="predicted"/>